<evidence type="ECO:0000256" key="5">
    <source>
        <dbReference type="SAM" id="SignalP"/>
    </source>
</evidence>
<dbReference type="Proteomes" id="UP000009026">
    <property type="component" value="Chromosome"/>
</dbReference>
<dbReference type="GO" id="GO:0009253">
    <property type="term" value="P:peptidoglycan catabolic process"/>
    <property type="evidence" value="ECO:0007669"/>
    <property type="project" value="InterPro"/>
</dbReference>
<dbReference type="KEGG" id="mym:A176_003027"/>
<dbReference type="InterPro" id="IPR011990">
    <property type="entry name" value="TPR-like_helical_dom_sf"/>
</dbReference>
<feature type="compositionally biased region" description="Low complexity" evidence="4">
    <location>
        <begin position="390"/>
        <end position="400"/>
    </location>
</feature>
<evidence type="ECO:0000256" key="3">
    <source>
        <dbReference type="ARBA" id="ARBA00022801"/>
    </source>
</evidence>
<feature type="compositionally biased region" description="Low complexity" evidence="4">
    <location>
        <begin position="177"/>
        <end position="205"/>
    </location>
</feature>
<dbReference type="EC" id="3.5.1.28" evidence="2"/>
<feature type="compositionally biased region" description="Polar residues" evidence="4">
    <location>
        <begin position="322"/>
        <end position="333"/>
    </location>
</feature>
<dbReference type="EMBL" id="CP012109">
    <property type="protein sequence ID" value="AKQ66115.1"/>
    <property type="molecule type" value="Genomic_DNA"/>
</dbReference>
<dbReference type="Gene3D" id="3.40.630.40">
    <property type="entry name" value="Zn-dependent exopeptidases"/>
    <property type="match status" value="1"/>
</dbReference>
<proteinExistence type="predicted"/>
<gene>
    <name evidence="7" type="ORF">A176_003027</name>
</gene>
<evidence type="ECO:0000313" key="7">
    <source>
        <dbReference type="EMBL" id="AKQ66115.1"/>
    </source>
</evidence>
<keyword evidence="5" id="KW-0732">Signal</keyword>
<accession>A0A0H4WXQ2</accession>
<feature type="compositionally biased region" description="Polar residues" evidence="4">
    <location>
        <begin position="296"/>
        <end position="313"/>
    </location>
</feature>
<dbReference type="InterPro" id="IPR050695">
    <property type="entry name" value="N-acetylmuramoyl_amidase_3"/>
</dbReference>
<dbReference type="RefSeq" id="WP_002640330.1">
    <property type="nucleotide sequence ID" value="NZ_CP012109.1"/>
</dbReference>
<feature type="compositionally biased region" description="Pro residues" evidence="4">
    <location>
        <begin position="401"/>
        <end position="411"/>
    </location>
</feature>
<evidence type="ECO:0000313" key="8">
    <source>
        <dbReference type="Proteomes" id="UP000009026"/>
    </source>
</evidence>
<feature type="signal peptide" evidence="5">
    <location>
        <begin position="1"/>
        <end position="22"/>
    </location>
</feature>
<keyword evidence="8" id="KW-1185">Reference proteome</keyword>
<sequence length="672" mass="70810">MHSRLVTVLPVLLLLVPSAVGAAKRDEAEEAYQGARKVYYSLKDDAARRKLRHHWLNVAARFEGVAARFPKSDRAPDALYTAAELLQELSRISFVEDDLKASIADYTKLIEGYPKHRLSDDGALALAKIHVHRLDQPEAARRVLTETLAVNGKGDRAREMKELLASLPAPPKPAPAPRKAAPAVAKAPAQSSGSGKSASQDAAPAKADKASEASTAVAANDKDSSGKGAGAGKATSPADDNKAAASNDSATASNDTRGTSSGSATASNDTRGASSGSATASNDTRGTSSGSATTSNDTRSTASGKATTSNGARTASGKADTTLASNDTANSAPAQDGEDAAEVQASAPAERPASSLVAAIEKIAREPAPKVAEKAAGTDTREKSLDAAVAAAMASKATAPQPKPAEPPRPITRPVDDQVAQARLKAVAKHSRRMELTLAEQLGLKVRRVIIDPGHGGHDTGAIGKGGTREKDVALAISIKLADELREKGLEVILTRDDDKFIRLEDRAKFANAEHGDLFISVHCNAAEKRTMRGIETYTLNTSADRYSIRLAARENASSEKGISDLQFILADLATKANTEESSRLASHVQRSLVSDLSSKYKNIRDRGSKEALFYVLLGVKMPAILVETAFLSNPDEESRLKSNAYQTEVAKAIAHGVEEFLGDRRRVAKVD</sequence>
<dbReference type="FunFam" id="3.40.630.40:FF:000005">
    <property type="entry name" value="N-acetylmuramoyl-L-alanine amidase (AmiA)"/>
    <property type="match status" value="1"/>
</dbReference>
<evidence type="ECO:0000256" key="1">
    <source>
        <dbReference type="ARBA" id="ARBA00001561"/>
    </source>
</evidence>
<dbReference type="Pfam" id="PF01520">
    <property type="entry name" value="Amidase_3"/>
    <property type="match status" value="1"/>
</dbReference>
<name>A0A0H4WXQ2_9BACT</name>
<dbReference type="SUPFAM" id="SSF53187">
    <property type="entry name" value="Zn-dependent exopeptidases"/>
    <property type="match status" value="1"/>
</dbReference>
<feature type="compositionally biased region" description="Low complexity" evidence="4">
    <location>
        <begin position="243"/>
        <end position="295"/>
    </location>
</feature>
<dbReference type="PANTHER" id="PTHR30404:SF0">
    <property type="entry name" value="N-ACETYLMURAMOYL-L-ALANINE AMIDASE AMIC"/>
    <property type="match status" value="1"/>
</dbReference>
<dbReference type="STRING" id="1297742.A176_003027"/>
<protein>
    <recommendedName>
        <fullName evidence="2">N-acetylmuramoyl-L-alanine amidase</fullName>
        <ecNumber evidence="2">3.5.1.28</ecNumber>
    </recommendedName>
</protein>
<feature type="domain" description="MurNAc-LAA" evidence="6">
    <location>
        <begin position="508"/>
        <end position="659"/>
    </location>
</feature>
<feature type="region of interest" description="Disordered" evidence="4">
    <location>
        <begin position="166"/>
        <end position="353"/>
    </location>
</feature>
<feature type="region of interest" description="Disordered" evidence="4">
    <location>
        <begin position="390"/>
        <end position="412"/>
    </location>
</feature>
<reference evidence="7 8" key="1">
    <citation type="journal article" date="2016" name="PLoS ONE">
        <title>Complete Genome Sequence and Comparative Genomics of a Novel Myxobacterium Myxococcus hansupus.</title>
        <authorList>
            <person name="Sharma G."/>
            <person name="Narwani T."/>
            <person name="Subramanian S."/>
        </authorList>
    </citation>
    <scope>NUCLEOTIDE SEQUENCE [LARGE SCALE GENOMIC DNA]</scope>
    <source>
        <strain evidence="8">mixupus</strain>
    </source>
</reference>
<dbReference type="GO" id="GO:0008745">
    <property type="term" value="F:N-acetylmuramoyl-L-alanine amidase activity"/>
    <property type="evidence" value="ECO:0007669"/>
    <property type="project" value="UniProtKB-EC"/>
</dbReference>
<dbReference type="GO" id="GO:0030288">
    <property type="term" value="C:outer membrane-bounded periplasmic space"/>
    <property type="evidence" value="ECO:0007669"/>
    <property type="project" value="TreeGrafter"/>
</dbReference>
<evidence type="ECO:0000259" key="6">
    <source>
        <dbReference type="SMART" id="SM00646"/>
    </source>
</evidence>
<dbReference type="eggNOG" id="COG0860">
    <property type="taxonomic scope" value="Bacteria"/>
</dbReference>
<dbReference type="PANTHER" id="PTHR30404">
    <property type="entry name" value="N-ACETYLMURAMOYL-L-ALANINE AMIDASE"/>
    <property type="match status" value="1"/>
</dbReference>
<dbReference type="SMART" id="SM00646">
    <property type="entry name" value="Ami_3"/>
    <property type="match status" value="1"/>
</dbReference>
<evidence type="ECO:0000256" key="4">
    <source>
        <dbReference type="SAM" id="MobiDB-lite"/>
    </source>
</evidence>
<feature type="chain" id="PRO_5005212127" description="N-acetylmuramoyl-L-alanine amidase" evidence="5">
    <location>
        <begin position="23"/>
        <end position="672"/>
    </location>
</feature>
<dbReference type="CDD" id="cd02696">
    <property type="entry name" value="MurNAc-LAA"/>
    <property type="match status" value="1"/>
</dbReference>
<comment type="catalytic activity">
    <reaction evidence="1">
        <text>Hydrolyzes the link between N-acetylmuramoyl residues and L-amino acid residues in certain cell-wall glycopeptides.</text>
        <dbReference type="EC" id="3.5.1.28"/>
    </reaction>
</comment>
<dbReference type="AlphaFoldDB" id="A0A0H4WXQ2"/>
<organism evidence="7 8">
    <name type="scientific">Pseudomyxococcus hansupus</name>
    <dbReference type="NCBI Taxonomy" id="1297742"/>
    <lineage>
        <taxon>Bacteria</taxon>
        <taxon>Pseudomonadati</taxon>
        <taxon>Myxococcota</taxon>
        <taxon>Myxococcia</taxon>
        <taxon>Myxococcales</taxon>
        <taxon>Cystobacterineae</taxon>
        <taxon>Myxococcaceae</taxon>
        <taxon>Pseudomyxococcus</taxon>
    </lineage>
</organism>
<dbReference type="Gene3D" id="1.25.40.10">
    <property type="entry name" value="Tetratricopeptide repeat domain"/>
    <property type="match status" value="1"/>
</dbReference>
<dbReference type="InterPro" id="IPR002508">
    <property type="entry name" value="MurNAc-LAA_cat"/>
</dbReference>
<keyword evidence="3" id="KW-0378">Hydrolase</keyword>
<dbReference type="PATRIC" id="fig|1297742.4.peg.3052"/>
<evidence type="ECO:0000256" key="2">
    <source>
        <dbReference type="ARBA" id="ARBA00011901"/>
    </source>
</evidence>